<dbReference type="PROSITE" id="PS50103">
    <property type="entry name" value="ZF_C3H1"/>
    <property type="match status" value="2"/>
</dbReference>
<dbReference type="AlphaFoldDB" id="A0A8H7AEB0"/>
<dbReference type="InterPro" id="IPR041367">
    <property type="entry name" value="Znf-CCCH_4"/>
</dbReference>
<feature type="zinc finger region" description="C3H1-type" evidence="5">
    <location>
        <begin position="105"/>
        <end position="132"/>
    </location>
</feature>
<evidence type="ECO:0000256" key="5">
    <source>
        <dbReference type="PROSITE-ProRule" id="PRU00723"/>
    </source>
</evidence>
<dbReference type="GO" id="GO:0008270">
    <property type="term" value="F:zinc ion binding"/>
    <property type="evidence" value="ECO:0007669"/>
    <property type="project" value="UniProtKB-KW"/>
</dbReference>
<dbReference type="GO" id="GO:0000209">
    <property type="term" value="P:protein polyubiquitination"/>
    <property type="evidence" value="ECO:0007669"/>
    <property type="project" value="InterPro"/>
</dbReference>
<evidence type="ECO:0000256" key="3">
    <source>
        <dbReference type="ARBA" id="ARBA00022771"/>
    </source>
</evidence>
<dbReference type="EMBL" id="JAACFV010000086">
    <property type="protein sequence ID" value="KAF7506489.1"/>
    <property type="molecule type" value="Genomic_DNA"/>
</dbReference>
<dbReference type="Pfam" id="PF00642">
    <property type="entry name" value="zf-CCCH"/>
    <property type="match status" value="1"/>
</dbReference>
<feature type="region of interest" description="Disordered" evidence="6">
    <location>
        <begin position="399"/>
        <end position="571"/>
    </location>
</feature>
<organism evidence="8 9">
    <name type="scientific">Endocarpon pusillum</name>
    <dbReference type="NCBI Taxonomy" id="364733"/>
    <lineage>
        <taxon>Eukaryota</taxon>
        <taxon>Fungi</taxon>
        <taxon>Dikarya</taxon>
        <taxon>Ascomycota</taxon>
        <taxon>Pezizomycotina</taxon>
        <taxon>Eurotiomycetes</taxon>
        <taxon>Chaetothyriomycetidae</taxon>
        <taxon>Verrucariales</taxon>
        <taxon>Verrucariaceae</taxon>
        <taxon>Endocarpon</taxon>
    </lineage>
</organism>
<feature type="compositionally biased region" description="Low complexity" evidence="6">
    <location>
        <begin position="643"/>
        <end position="655"/>
    </location>
</feature>
<evidence type="ECO:0000259" key="7">
    <source>
        <dbReference type="PROSITE" id="PS50103"/>
    </source>
</evidence>
<dbReference type="PANTHER" id="PTHR11224">
    <property type="entry name" value="MAKORIN-RELATED"/>
    <property type="match status" value="1"/>
</dbReference>
<accession>A0A8H7AEB0</accession>
<protein>
    <recommendedName>
        <fullName evidence="7">C3H1-type domain-containing protein</fullName>
    </recommendedName>
</protein>
<dbReference type="InterPro" id="IPR045072">
    <property type="entry name" value="MKRN-like"/>
</dbReference>
<keyword evidence="9" id="KW-1185">Reference proteome</keyword>
<keyword evidence="1 5" id="KW-0479">Metal-binding</keyword>
<feature type="compositionally biased region" description="Polar residues" evidence="6">
    <location>
        <begin position="306"/>
        <end position="316"/>
    </location>
</feature>
<dbReference type="SMART" id="SM00356">
    <property type="entry name" value="ZnF_C3H1"/>
    <property type="match status" value="2"/>
</dbReference>
<dbReference type="SUPFAM" id="SSF90229">
    <property type="entry name" value="CCCH zinc finger"/>
    <property type="match status" value="1"/>
</dbReference>
<evidence type="ECO:0000256" key="6">
    <source>
        <dbReference type="SAM" id="MobiDB-lite"/>
    </source>
</evidence>
<feature type="compositionally biased region" description="Polar residues" evidence="6">
    <location>
        <begin position="491"/>
        <end position="545"/>
    </location>
</feature>
<gene>
    <name evidence="8" type="ORF">GJ744_011739</name>
</gene>
<feature type="domain" description="C3H1-type" evidence="7">
    <location>
        <begin position="105"/>
        <end position="132"/>
    </location>
</feature>
<dbReference type="Gene3D" id="4.10.1000.10">
    <property type="entry name" value="Zinc finger, CCCH-type"/>
    <property type="match status" value="1"/>
</dbReference>
<dbReference type="Pfam" id="PF18044">
    <property type="entry name" value="zf-CCCH_4"/>
    <property type="match status" value="1"/>
</dbReference>
<reference evidence="8" key="1">
    <citation type="submission" date="2020-02" db="EMBL/GenBank/DDBJ databases">
        <authorList>
            <person name="Palmer J.M."/>
        </authorList>
    </citation>
    <scope>NUCLEOTIDE SEQUENCE</scope>
    <source>
        <strain evidence="8">EPUS1.4</strain>
        <tissue evidence="8">Thallus</tissue>
    </source>
</reference>
<dbReference type="PANTHER" id="PTHR11224:SF10">
    <property type="entry name" value="IP09428P-RELATED"/>
    <property type="match status" value="1"/>
</dbReference>
<proteinExistence type="predicted"/>
<evidence type="ECO:0000256" key="4">
    <source>
        <dbReference type="ARBA" id="ARBA00022833"/>
    </source>
</evidence>
<keyword evidence="3 5" id="KW-0863">Zinc-finger</keyword>
<feature type="compositionally biased region" description="Polar residues" evidence="6">
    <location>
        <begin position="408"/>
        <end position="424"/>
    </location>
</feature>
<feature type="compositionally biased region" description="Gly residues" evidence="6">
    <location>
        <begin position="623"/>
        <end position="636"/>
    </location>
</feature>
<comment type="caution">
    <text evidence="8">The sequence shown here is derived from an EMBL/GenBank/DDBJ whole genome shotgun (WGS) entry which is preliminary data.</text>
</comment>
<sequence>MQRNPSYRLPGAARPSHRQSGEHRGRNSYSVNGEPAVGVAQNHGSLANGHARTNGLMGGSQHFDLARSPPNTTNKNTKHVPCKFFKQGACQAGQACPFLHSTDATVETAPCKYFAKGNCKFGAKCALAHILPDGRRVNRPNNSMGMNMNNGALNIGGRVNPPTYQHQDSVLANSLLSSQPYPVDPFAGQYQYPQDELNYSQEYDSRYVPFSGEPGLSSNPGSKYGSPTNESQLPIRGVERRLTALDAPLPASFDSNGISHIARYGAVAASVPSKFGMESPPASLSQRIAGQQLDAVKALRSSAFPSNLRNSSQLGSSPPAVATEETISQRKMHSQQSVQRPRLLSASVPRPGVNDDWDDGFPLEEDFLPTNLHDDVLTPQEKMRRLSRPEQEFSNIKSATQAGLGIPSGNSSKVGSPLASSPSRFSALFAKQRQESSHNNTAGTGFGHVGSPLRESHIQHASGNSPFGDGITARPVSSTRSRSGRAGDTSPFFSSPPRDSTSDFGMSLISSQLHRTHLSSTNQPNSSENTTIYSSSRLQPPSASTPGMRHVSAPTSSTSGSGGIARGFDRTISSPRINSTRIMEEKEGEGEGDMVFSMDDDNSRRSSSLWGSKSPVITPLGEGKNGVGVGGIGGVGVKKKEASSSSSKGLANGGLENTYSTRA</sequence>
<feature type="region of interest" description="Disordered" evidence="6">
    <location>
        <begin position="585"/>
        <end position="663"/>
    </location>
</feature>
<feature type="domain" description="C3H1-type" evidence="7">
    <location>
        <begin position="76"/>
        <end position="103"/>
    </location>
</feature>
<feature type="region of interest" description="Disordered" evidence="6">
    <location>
        <begin position="1"/>
        <end position="61"/>
    </location>
</feature>
<keyword evidence="4 5" id="KW-0862">Zinc</keyword>
<feature type="zinc finger region" description="C3H1-type" evidence="5">
    <location>
        <begin position="76"/>
        <end position="103"/>
    </location>
</feature>
<feature type="region of interest" description="Disordered" evidence="6">
    <location>
        <begin position="210"/>
        <end position="231"/>
    </location>
</feature>
<keyword evidence="2" id="KW-0677">Repeat</keyword>
<evidence type="ECO:0000256" key="2">
    <source>
        <dbReference type="ARBA" id="ARBA00022737"/>
    </source>
</evidence>
<feature type="compositionally biased region" description="Polar residues" evidence="6">
    <location>
        <begin position="216"/>
        <end position="231"/>
    </location>
</feature>
<feature type="region of interest" description="Disordered" evidence="6">
    <location>
        <begin position="306"/>
        <end position="354"/>
    </location>
</feature>
<evidence type="ECO:0000313" key="9">
    <source>
        <dbReference type="Proteomes" id="UP000606974"/>
    </source>
</evidence>
<evidence type="ECO:0000256" key="1">
    <source>
        <dbReference type="ARBA" id="ARBA00022723"/>
    </source>
</evidence>
<dbReference type="InterPro" id="IPR036855">
    <property type="entry name" value="Znf_CCCH_sf"/>
</dbReference>
<name>A0A8H7AEB0_9EURO</name>
<dbReference type="OrthoDB" id="2019491at2759"/>
<evidence type="ECO:0000313" key="8">
    <source>
        <dbReference type="EMBL" id="KAF7506489.1"/>
    </source>
</evidence>
<dbReference type="InterPro" id="IPR000571">
    <property type="entry name" value="Znf_CCCH"/>
</dbReference>
<dbReference type="Proteomes" id="UP000606974">
    <property type="component" value="Unassembled WGS sequence"/>
</dbReference>
<dbReference type="GO" id="GO:0061630">
    <property type="term" value="F:ubiquitin protein ligase activity"/>
    <property type="evidence" value="ECO:0007669"/>
    <property type="project" value="InterPro"/>
</dbReference>